<organism evidence="1 2">
    <name type="scientific">Bauhinia variegata</name>
    <name type="common">Purple orchid tree</name>
    <name type="synonym">Phanera variegata</name>
    <dbReference type="NCBI Taxonomy" id="167791"/>
    <lineage>
        <taxon>Eukaryota</taxon>
        <taxon>Viridiplantae</taxon>
        <taxon>Streptophyta</taxon>
        <taxon>Embryophyta</taxon>
        <taxon>Tracheophyta</taxon>
        <taxon>Spermatophyta</taxon>
        <taxon>Magnoliopsida</taxon>
        <taxon>eudicotyledons</taxon>
        <taxon>Gunneridae</taxon>
        <taxon>Pentapetalae</taxon>
        <taxon>rosids</taxon>
        <taxon>fabids</taxon>
        <taxon>Fabales</taxon>
        <taxon>Fabaceae</taxon>
        <taxon>Cercidoideae</taxon>
        <taxon>Cercideae</taxon>
        <taxon>Bauhiniinae</taxon>
        <taxon>Bauhinia</taxon>
    </lineage>
</organism>
<evidence type="ECO:0000313" key="2">
    <source>
        <dbReference type="Proteomes" id="UP000828941"/>
    </source>
</evidence>
<dbReference type="EMBL" id="CM039436">
    <property type="protein sequence ID" value="KAI4313698.1"/>
    <property type="molecule type" value="Genomic_DNA"/>
</dbReference>
<name>A0ACB9LRG6_BAUVA</name>
<sequence length="380" mass="43960">MLDVAVQGNKPRNRRSESMDDPTRHSELPCDLVSEVLSWLPLKYVLQCKLLSKFWYDQITRNLSFAQRRRLPCRSTHAGSPGLLFCVRETSKHQVEVLFLYPDEKGENFSTGHSFSVTNVFGVSQVVDGLVIFSRMDRIAMLCNLYTRECLNLPDFDFEDSQTLSVNFLIGRVFSNTGSNFKVVRIREVHIEKRSEIRYEVYTYGSSTWRRVHPLPSVLHCFPSSSVSVNGIIYHYLDDKILAFDLRDEKFHIILLPRNINFNRKTTVLTRVDGSVALMGWKMCSRDMVITLLKLKDFRNRRKKWLNESIVLPCGIAGIARPRPVGTVCIDEFLIRDDINPSFFFYNRGRGSFRAVNLPMNCEIIRGVSYDENFMPLRSS</sequence>
<keyword evidence="2" id="KW-1185">Reference proteome</keyword>
<gene>
    <name evidence="1" type="ORF">L6164_026655</name>
</gene>
<proteinExistence type="predicted"/>
<comment type="caution">
    <text evidence="1">The sequence shown here is derived from an EMBL/GenBank/DDBJ whole genome shotgun (WGS) entry which is preliminary data.</text>
</comment>
<dbReference type="Proteomes" id="UP000828941">
    <property type="component" value="Chromosome 11"/>
</dbReference>
<accession>A0ACB9LRG6</accession>
<protein>
    <submittedName>
        <fullName evidence="1">Uncharacterized protein</fullName>
    </submittedName>
</protein>
<reference evidence="1 2" key="1">
    <citation type="journal article" date="2022" name="DNA Res.">
        <title>Chromosomal-level genome assembly of the orchid tree Bauhinia variegata (Leguminosae; Cercidoideae) supports the allotetraploid origin hypothesis of Bauhinia.</title>
        <authorList>
            <person name="Zhong Y."/>
            <person name="Chen Y."/>
            <person name="Zheng D."/>
            <person name="Pang J."/>
            <person name="Liu Y."/>
            <person name="Luo S."/>
            <person name="Meng S."/>
            <person name="Qian L."/>
            <person name="Wei D."/>
            <person name="Dai S."/>
            <person name="Zhou R."/>
        </authorList>
    </citation>
    <scope>NUCLEOTIDE SEQUENCE [LARGE SCALE GENOMIC DNA]</scope>
    <source>
        <strain evidence="1">BV-YZ2020</strain>
    </source>
</reference>
<evidence type="ECO:0000313" key="1">
    <source>
        <dbReference type="EMBL" id="KAI4313698.1"/>
    </source>
</evidence>